<proteinExistence type="predicted"/>
<accession>A0A9N9GBU5</accession>
<organism evidence="1 2">
    <name type="scientific">Racocetra fulgida</name>
    <dbReference type="NCBI Taxonomy" id="60492"/>
    <lineage>
        <taxon>Eukaryota</taxon>
        <taxon>Fungi</taxon>
        <taxon>Fungi incertae sedis</taxon>
        <taxon>Mucoromycota</taxon>
        <taxon>Glomeromycotina</taxon>
        <taxon>Glomeromycetes</taxon>
        <taxon>Diversisporales</taxon>
        <taxon>Gigasporaceae</taxon>
        <taxon>Racocetra</taxon>
    </lineage>
</organism>
<comment type="caution">
    <text evidence="1">The sequence shown here is derived from an EMBL/GenBank/DDBJ whole genome shotgun (WGS) entry which is preliminary data.</text>
</comment>
<reference evidence="1" key="1">
    <citation type="submission" date="2021-06" db="EMBL/GenBank/DDBJ databases">
        <authorList>
            <person name="Kallberg Y."/>
            <person name="Tangrot J."/>
            <person name="Rosling A."/>
        </authorList>
    </citation>
    <scope>NUCLEOTIDE SEQUENCE</scope>
    <source>
        <strain evidence="1">IN212</strain>
    </source>
</reference>
<sequence>MHKQSAVLHNTVEMVCLNAKTNTFQDHLRSETSGILQTLSQTFRVQMPFLNTPNKRPFEKEELQQLFSFPLSCVVFTNRRRPNEEIGDELARESFIIQDINPEIWTSDLENYIDTVLEENEENFKNKAQVKILDDYCEKDGGCCLEVRGEIITSVIKDGASKKTSLAIKGGELSARK</sequence>
<dbReference type="Proteomes" id="UP000789396">
    <property type="component" value="Unassembled WGS sequence"/>
</dbReference>
<evidence type="ECO:0000313" key="1">
    <source>
        <dbReference type="EMBL" id="CAG8595946.1"/>
    </source>
</evidence>
<protein>
    <submittedName>
        <fullName evidence="1">58_t:CDS:1</fullName>
    </submittedName>
</protein>
<dbReference type="AlphaFoldDB" id="A0A9N9GBU5"/>
<name>A0A9N9GBU5_9GLOM</name>
<gene>
    <name evidence="1" type="ORF">RFULGI_LOCUS6420</name>
</gene>
<keyword evidence="2" id="KW-1185">Reference proteome</keyword>
<feature type="non-terminal residue" evidence="1">
    <location>
        <position position="177"/>
    </location>
</feature>
<evidence type="ECO:0000313" key="2">
    <source>
        <dbReference type="Proteomes" id="UP000789396"/>
    </source>
</evidence>
<dbReference type="EMBL" id="CAJVPZ010008239">
    <property type="protein sequence ID" value="CAG8595946.1"/>
    <property type="molecule type" value="Genomic_DNA"/>
</dbReference>